<dbReference type="PANTHER" id="PTHR48050:SF13">
    <property type="entry name" value="STEROL 3-BETA-GLUCOSYLTRANSFERASE UGT80A2"/>
    <property type="match status" value="1"/>
</dbReference>
<dbReference type="CDD" id="cd03784">
    <property type="entry name" value="GT1_Gtf-like"/>
    <property type="match status" value="1"/>
</dbReference>
<dbReference type="AlphaFoldDB" id="A0A812Q2G6"/>
<gene>
    <name evidence="2" type="primary">yojK</name>
    <name evidence="2" type="ORF">SPIL2461_LOCUS9529</name>
</gene>
<dbReference type="OrthoDB" id="5835829at2759"/>
<comment type="caution">
    <text evidence="2">The sequence shown here is derived from an EMBL/GenBank/DDBJ whole genome shotgun (WGS) entry which is preliminary data.</text>
</comment>
<reference evidence="2" key="1">
    <citation type="submission" date="2021-02" db="EMBL/GenBank/DDBJ databases">
        <authorList>
            <person name="Dougan E. K."/>
            <person name="Rhodes N."/>
            <person name="Thang M."/>
            <person name="Chan C."/>
        </authorList>
    </citation>
    <scope>NUCLEOTIDE SEQUENCE</scope>
</reference>
<accession>A0A812Q2G6</accession>
<protein>
    <submittedName>
        <fullName evidence="2">YojK protein</fullName>
    </submittedName>
</protein>
<evidence type="ECO:0000313" key="2">
    <source>
        <dbReference type="EMBL" id="CAE7388832.1"/>
    </source>
</evidence>
<dbReference type="Proteomes" id="UP000649617">
    <property type="component" value="Unassembled WGS sequence"/>
</dbReference>
<dbReference type="Gene3D" id="3.40.50.2000">
    <property type="entry name" value="Glycogen Phosphorylase B"/>
    <property type="match status" value="2"/>
</dbReference>
<evidence type="ECO:0000256" key="1">
    <source>
        <dbReference type="ARBA" id="ARBA00022679"/>
    </source>
</evidence>
<organism evidence="2 3">
    <name type="scientific">Symbiodinium pilosum</name>
    <name type="common">Dinoflagellate</name>
    <dbReference type="NCBI Taxonomy" id="2952"/>
    <lineage>
        <taxon>Eukaryota</taxon>
        <taxon>Sar</taxon>
        <taxon>Alveolata</taxon>
        <taxon>Dinophyceae</taxon>
        <taxon>Suessiales</taxon>
        <taxon>Symbiodiniaceae</taxon>
        <taxon>Symbiodinium</taxon>
    </lineage>
</organism>
<dbReference type="GO" id="GO:0008194">
    <property type="term" value="F:UDP-glycosyltransferase activity"/>
    <property type="evidence" value="ECO:0007669"/>
    <property type="project" value="InterPro"/>
</dbReference>
<dbReference type="InterPro" id="IPR050426">
    <property type="entry name" value="Glycosyltransferase_28"/>
</dbReference>
<name>A0A812Q2G6_SYMPI</name>
<dbReference type="PANTHER" id="PTHR48050">
    <property type="entry name" value="STEROL 3-BETA-GLUCOSYLTRANSFERASE"/>
    <property type="match status" value="1"/>
</dbReference>
<dbReference type="EMBL" id="CAJNIZ010016669">
    <property type="protein sequence ID" value="CAE7388832.1"/>
    <property type="molecule type" value="Genomic_DNA"/>
</dbReference>
<dbReference type="SUPFAM" id="SSF53756">
    <property type="entry name" value="UDP-Glycosyltransferase/glycogen phosphorylase"/>
    <property type="match status" value="1"/>
</dbReference>
<proteinExistence type="predicted"/>
<keyword evidence="3" id="KW-1185">Reference proteome</keyword>
<dbReference type="Pfam" id="PF00201">
    <property type="entry name" value="UDPGT"/>
    <property type="match status" value="1"/>
</dbReference>
<keyword evidence="1" id="KW-0808">Transferase</keyword>
<evidence type="ECO:0000313" key="3">
    <source>
        <dbReference type="Proteomes" id="UP000649617"/>
    </source>
</evidence>
<sequence length="489" mass="51541">MVRCIVTCSEHVGHLNPTLPVVKALVDSGHEVHFLCLEMAREKAEAVGAVFHNTMDVQSELYAGRGLENSEKPKLAIFSIMEERALEMSFLNILKCLNVSLELELPGTIRFFQRLKPDVLVYDPLITSRAAPLAAQVLGIPSVGLLTLAGPGAMAKHGPALLGTMSLQEAGQHTQSFADHLAATRRINDVYGLALKTTHLLPDGYLDTCLANPVLVTTSEELQDPTTEALAQAYAQDGARFTFVGPLLLPPPPDIEVNSIIHRVRDARAAGKRIVAVSMGTVITGEDKVAGWDADFNGQSISGRDLCRAVWAGTFDACSTADFLVVAALGFQQEPLGSVRVPSGALCVTSFAQVELLRAGVDVFVTHGGQNSFTEALSCGTPVLVCPGFGDQVVNAAKAVALGVGLKVDRPKLAAPGEASAAVIRYREDVRRSVLEVLGTPSYPAAARAQASKLRSAGGVRKALGVILKAAEMVSVPYLAPSVPAAAGA</sequence>
<dbReference type="InterPro" id="IPR002213">
    <property type="entry name" value="UDP_glucos_trans"/>
</dbReference>